<gene>
    <name evidence="8" type="ORF">T235_16180</name>
</gene>
<keyword evidence="4" id="KW-0342">GTP-binding</keyword>
<feature type="domain" description="Dynamin N-terminal" evidence="7">
    <location>
        <begin position="44"/>
        <end position="191"/>
    </location>
</feature>
<organism evidence="8 9">
    <name type="scientific">Tannerella sp. oral taxon BU063 isolate Cell 8/11</name>
    <dbReference type="NCBI Taxonomy" id="1411915"/>
    <lineage>
        <taxon>Bacteria</taxon>
        <taxon>Pseudomonadati</taxon>
        <taxon>Bacteroidota</taxon>
        <taxon>Bacteroidia</taxon>
        <taxon>Bacteroidales</taxon>
        <taxon>Tannerellaceae</taxon>
        <taxon>Tannerella</taxon>
    </lineage>
</organism>
<evidence type="ECO:0000313" key="9">
    <source>
        <dbReference type="Proteomes" id="UP000034980"/>
    </source>
</evidence>
<feature type="coiled-coil region" evidence="6">
    <location>
        <begin position="253"/>
        <end position="304"/>
    </location>
</feature>
<dbReference type="InterPro" id="IPR027094">
    <property type="entry name" value="Mitofusin_fam"/>
</dbReference>
<dbReference type="GO" id="GO:0016020">
    <property type="term" value="C:membrane"/>
    <property type="evidence" value="ECO:0007669"/>
    <property type="project" value="UniProtKB-SubCell"/>
</dbReference>
<accession>W2CY17</accession>
<evidence type="ECO:0000256" key="6">
    <source>
        <dbReference type="SAM" id="Coils"/>
    </source>
</evidence>
<dbReference type="InterPro" id="IPR027417">
    <property type="entry name" value="P-loop_NTPase"/>
</dbReference>
<evidence type="ECO:0000313" key="8">
    <source>
        <dbReference type="EMBL" id="ETK11297.1"/>
    </source>
</evidence>
<evidence type="ECO:0000256" key="3">
    <source>
        <dbReference type="ARBA" id="ARBA00022801"/>
    </source>
</evidence>
<dbReference type="Gene3D" id="3.40.50.300">
    <property type="entry name" value="P-loop containing nucleotide triphosphate hydrolases"/>
    <property type="match status" value="1"/>
</dbReference>
<comment type="caution">
    <text evidence="8">The sequence shown here is derived from an EMBL/GenBank/DDBJ whole genome shotgun (WGS) entry which is preliminary data.</text>
</comment>
<dbReference type="InterPro" id="IPR045063">
    <property type="entry name" value="Dynamin_N"/>
</dbReference>
<keyword evidence="2" id="KW-0547">Nucleotide-binding</keyword>
<dbReference type="GO" id="GO:0003924">
    <property type="term" value="F:GTPase activity"/>
    <property type="evidence" value="ECO:0007669"/>
    <property type="project" value="InterPro"/>
</dbReference>
<dbReference type="SUPFAM" id="SSF52540">
    <property type="entry name" value="P-loop containing nucleoside triphosphate hydrolases"/>
    <property type="match status" value="1"/>
</dbReference>
<dbReference type="PANTHER" id="PTHR10465">
    <property type="entry name" value="TRANSMEMBRANE GTPASE FZO1"/>
    <property type="match status" value="1"/>
</dbReference>
<evidence type="ECO:0000256" key="5">
    <source>
        <dbReference type="ARBA" id="ARBA00023136"/>
    </source>
</evidence>
<proteinExistence type="predicted"/>
<evidence type="ECO:0000259" key="7">
    <source>
        <dbReference type="Pfam" id="PF00350"/>
    </source>
</evidence>
<keyword evidence="5" id="KW-0472">Membrane</keyword>
<reference evidence="8 9" key="1">
    <citation type="submission" date="2013-11" db="EMBL/GenBank/DDBJ databases">
        <title>Single cell genomics of uncultured Tannerella BU063 (oral taxon 286).</title>
        <authorList>
            <person name="Beall C.J."/>
            <person name="Campbell A.G."/>
            <person name="Griffen A.L."/>
            <person name="Podar M."/>
            <person name="Leys E.J."/>
        </authorList>
    </citation>
    <scope>NUCLEOTIDE SEQUENCE [LARGE SCALE GENOMIC DNA]</scope>
    <source>
        <strain evidence="8">Cell 8/11</strain>
    </source>
</reference>
<dbReference type="Proteomes" id="UP000034980">
    <property type="component" value="Unassembled WGS sequence"/>
</dbReference>
<dbReference type="GO" id="GO:0005525">
    <property type="term" value="F:GTP binding"/>
    <property type="evidence" value="ECO:0007669"/>
    <property type="project" value="UniProtKB-KW"/>
</dbReference>
<dbReference type="EMBL" id="AYYF01001581">
    <property type="protein sequence ID" value="ETK11297.1"/>
    <property type="molecule type" value="Genomic_DNA"/>
</dbReference>
<sequence length="616" mass="67849">MEINMDTKTLIEIAEYLKSDKVADELKVLEQRLQDDNVTLTLPLVGEFSSGKTSLINALTDSKQLEIATKPTTATIYLLHFGQDRQYATIHRADGSEETMAAIGSLKNSELADVPLIDIYDTSTRVPRDLVLVDTPGLSSPDARHKDALIRFLPEADAILMTVDCNQQITKSLLRFIEESNLAGRKVYLIVTKCDTKPASDRESIKRYIADNSKLPMEHIVCVSAQQDDLAEFYDLIKQLSQSKREILAAAIHGRLESLKEELKRNVSDLLKQPNSTEELEKELSGHQRQAEDVEQEIKHLISSVKYSVDDVSDGISRSYQDKLFQRLDTLINQGNNNQSDLNAEANTIINSASLQVMAEYRRLITQKLTEQAAKGSPFIQSAVTRLDISGLEVPEQSINIDLGGMGHKYDKAITKVLQFAAIAAIAVPLGMAAVSAASASTVASVGAAGAEAAGAAATGTRLATAVSAVDTVTDVGSIMSTRKLNRTLRMRQLVEKSNLVAKNYTTIDSKVTPKVKGFVESAVSTITDRMAKPRRLRIMHDFIEQQLVPVFAEQIQQNNSMVLDTLQMAITEECKEIVAERTAQITDLMNAIKAQKGEYQQKIAKLKAYYTTLNS</sequence>
<evidence type="ECO:0000256" key="1">
    <source>
        <dbReference type="ARBA" id="ARBA00004370"/>
    </source>
</evidence>
<dbReference type="PANTHER" id="PTHR10465:SF0">
    <property type="entry name" value="SARCALUMENIN"/>
    <property type="match status" value="1"/>
</dbReference>
<dbReference type="Pfam" id="PF00350">
    <property type="entry name" value="Dynamin_N"/>
    <property type="match status" value="1"/>
</dbReference>
<protein>
    <recommendedName>
        <fullName evidence="7">Dynamin N-terminal domain-containing protein</fullName>
    </recommendedName>
</protein>
<evidence type="ECO:0000256" key="2">
    <source>
        <dbReference type="ARBA" id="ARBA00022741"/>
    </source>
</evidence>
<dbReference type="AlphaFoldDB" id="W2CY17"/>
<name>W2CY17_9BACT</name>
<keyword evidence="3" id="KW-0378">Hydrolase</keyword>
<keyword evidence="6" id="KW-0175">Coiled coil</keyword>
<evidence type="ECO:0000256" key="4">
    <source>
        <dbReference type="ARBA" id="ARBA00023134"/>
    </source>
</evidence>
<comment type="subcellular location">
    <subcellularLocation>
        <location evidence="1">Membrane</location>
    </subcellularLocation>
</comment>
<dbReference type="PATRIC" id="fig|1411915.3.peg.1948"/>